<accession>A0A174T7W1</accession>
<dbReference type="Proteomes" id="UP000095512">
    <property type="component" value="Unassembled WGS sequence"/>
</dbReference>
<keyword evidence="1" id="KW-0378">Hydrolase</keyword>
<protein>
    <submittedName>
        <fullName evidence="2">Phage-like protein</fullName>
    </submittedName>
</protein>
<dbReference type="GO" id="GO:0016787">
    <property type="term" value="F:hydrolase activity"/>
    <property type="evidence" value="ECO:0007669"/>
    <property type="project" value="UniProtKB-KW"/>
</dbReference>
<dbReference type="Gene3D" id="3.90.320.10">
    <property type="match status" value="1"/>
</dbReference>
<evidence type="ECO:0000313" key="3">
    <source>
        <dbReference type="Proteomes" id="UP000095512"/>
    </source>
</evidence>
<dbReference type="AlphaFoldDB" id="A0A174T7W1"/>
<reference evidence="2 3" key="1">
    <citation type="submission" date="2015-09" db="EMBL/GenBank/DDBJ databases">
        <authorList>
            <consortium name="Pathogen Informatics"/>
        </authorList>
    </citation>
    <scope>NUCLEOTIDE SEQUENCE [LARGE SCALE GENOMIC DNA]</scope>
    <source>
        <strain evidence="2 3">2789STDY5834865</strain>
    </source>
</reference>
<dbReference type="Pfam" id="PF10926">
    <property type="entry name" value="DUF2800"/>
    <property type="match status" value="1"/>
</dbReference>
<name>A0A174T7W1_9FIRM</name>
<dbReference type="EMBL" id="CZAB01000077">
    <property type="protein sequence ID" value="CUQ04018.1"/>
    <property type="molecule type" value="Genomic_DNA"/>
</dbReference>
<gene>
    <name evidence="2" type="ORF">ERS852480_04707</name>
</gene>
<evidence type="ECO:0000313" key="2">
    <source>
        <dbReference type="EMBL" id="CUQ04018.1"/>
    </source>
</evidence>
<evidence type="ECO:0000256" key="1">
    <source>
        <dbReference type="ARBA" id="ARBA00022801"/>
    </source>
</evidence>
<dbReference type="InterPro" id="IPR021229">
    <property type="entry name" value="DUF2800"/>
</dbReference>
<proteinExistence type="predicted"/>
<sequence length="410" mass="46134">MPEVHAILSASSSKRWLNCTPSARLEQNFPNESSVYAEEGTAAHALGEYKLRKYLHERVRRPVSEFDSDEMENNTDIYAEFIISTIERIKETCPHPLVMVEERLDYSYLVPSGFGTGDCVIIADSTLYVNDYKNGKGLFVSCDHNPQMMLYALGAYHTYGYLYDIRRVSMTIIQPRLENISTFECSVEELLEWAETYVRPRAKLAFEGKGEQVPGDWCRFCRARCACRACAEEALALAKEEFLDLDAGVLADEAGLTEETDATVAYDRDTTAPTFKSPALLDKADIEQMLPTLNRISSWIDAIFAYVSSEAINHGVIWSGYKVVEGRSKRQFLDVKSVVAAAEKAGYTDIYKTELISLTEFEKLMGKKKFKEILGEYVVKPPGKLALVPESDPRETVDLQTASDEFTALE</sequence>
<dbReference type="RefSeq" id="WP_057572898.1">
    <property type="nucleotide sequence ID" value="NZ_CATYWZ010000105.1"/>
</dbReference>
<dbReference type="InterPro" id="IPR011604">
    <property type="entry name" value="PDDEXK-like_dom_sf"/>
</dbReference>
<organism evidence="2 3">
    <name type="scientific">Enterocloster clostridioformis</name>
    <dbReference type="NCBI Taxonomy" id="1531"/>
    <lineage>
        <taxon>Bacteria</taxon>
        <taxon>Bacillati</taxon>
        <taxon>Bacillota</taxon>
        <taxon>Clostridia</taxon>
        <taxon>Lachnospirales</taxon>
        <taxon>Lachnospiraceae</taxon>
        <taxon>Enterocloster</taxon>
    </lineage>
</organism>